<dbReference type="Proteomes" id="UP001271007">
    <property type="component" value="Unassembled WGS sequence"/>
</dbReference>
<dbReference type="Pfam" id="PF20516">
    <property type="entry name" value="PDDEXK_12"/>
    <property type="match status" value="1"/>
</dbReference>
<dbReference type="AlphaFoldDB" id="A0AAJ0DBL0"/>
<feature type="domain" description="PD-(D/E)XK nuclease-like" evidence="1">
    <location>
        <begin position="33"/>
        <end position="242"/>
    </location>
</feature>
<evidence type="ECO:0000313" key="3">
    <source>
        <dbReference type="Proteomes" id="UP001271007"/>
    </source>
</evidence>
<name>A0AAJ0DBL0_9PEZI</name>
<accession>A0AAJ0DBL0</accession>
<proteinExistence type="predicted"/>
<reference evidence="2" key="1">
    <citation type="submission" date="2023-04" db="EMBL/GenBank/DDBJ databases">
        <title>Black Yeasts Isolated from many extreme environments.</title>
        <authorList>
            <person name="Coleine C."/>
            <person name="Stajich J.E."/>
            <person name="Selbmann L."/>
        </authorList>
    </citation>
    <scope>NUCLEOTIDE SEQUENCE</scope>
    <source>
        <strain evidence="2">CCFEE 5312</strain>
    </source>
</reference>
<gene>
    <name evidence="2" type="ORF">LTR09_011561</name>
</gene>
<organism evidence="2 3">
    <name type="scientific">Extremus antarcticus</name>
    <dbReference type="NCBI Taxonomy" id="702011"/>
    <lineage>
        <taxon>Eukaryota</taxon>
        <taxon>Fungi</taxon>
        <taxon>Dikarya</taxon>
        <taxon>Ascomycota</taxon>
        <taxon>Pezizomycotina</taxon>
        <taxon>Dothideomycetes</taxon>
        <taxon>Dothideomycetidae</taxon>
        <taxon>Mycosphaerellales</taxon>
        <taxon>Extremaceae</taxon>
        <taxon>Extremus</taxon>
    </lineage>
</organism>
<protein>
    <recommendedName>
        <fullName evidence="1">PD-(D/E)XK nuclease-like domain-containing protein</fullName>
    </recommendedName>
</protein>
<dbReference type="EMBL" id="JAWDJX010000071">
    <property type="protein sequence ID" value="KAK3046992.1"/>
    <property type="molecule type" value="Genomic_DNA"/>
</dbReference>
<sequence>MPHELQMKHTADGRAIIPSDRCDLLSHLAEDDEDTRFLSPTRHECGDIAGLAWADEIAENVTSNISLARSEAAWNGNVHTPLLDKAWRLSALGTSTPWENIRPAMIEPIRLLPESTSGDPLSSKEANFRITVVFSKDIEIALARCGVDPLSQSTYEPLRFSPLAVSFETKLPGESWSEANRQLNTWVLAQVRELKELLQKAGRPDAQIPALPVVLAQGEEWKFLYLQVQPRSAAMWSSVPIGQF</sequence>
<evidence type="ECO:0000313" key="2">
    <source>
        <dbReference type="EMBL" id="KAK3046992.1"/>
    </source>
</evidence>
<evidence type="ECO:0000259" key="1">
    <source>
        <dbReference type="Pfam" id="PF20516"/>
    </source>
</evidence>
<keyword evidence="3" id="KW-1185">Reference proteome</keyword>
<dbReference type="InterPro" id="IPR046797">
    <property type="entry name" value="PDDEXK_12"/>
</dbReference>
<comment type="caution">
    <text evidence="2">The sequence shown here is derived from an EMBL/GenBank/DDBJ whole genome shotgun (WGS) entry which is preliminary data.</text>
</comment>